<feature type="transmembrane region" description="Helical" evidence="5">
    <location>
        <begin position="362"/>
        <end position="384"/>
    </location>
</feature>
<reference evidence="9 10" key="1">
    <citation type="submission" date="2011-04" db="EMBL/GenBank/DDBJ databases">
        <authorList>
            <person name="Muzny D."/>
            <person name="Qin X."/>
            <person name="Deng J."/>
            <person name="Jiang H."/>
            <person name="Liu Y."/>
            <person name="Qu J."/>
            <person name="Song X.-Z."/>
            <person name="Zhang L."/>
            <person name="Thornton R."/>
            <person name="Coyle M."/>
            <person name="Francisco L."/>
            <person name="Jackson L."/>
            <person name="Javaid M."/>
            <person name="Korchina V."/>
            <person name="Kovar C."/>
            <person name="Mata R."/>
            <person name="Mathew T."/>
            <person name="Ngo R."/>
            <person name="Nguyen L."/>
            <person name="Nguyen N."/>
            <person name="Okwuonu G."/>
            <person name="Ongeri F."/>
            <person name="Pham C."/>
            <person name="Simmons D."/>
            <person name="Wilczek-Boney K."/>
            <person name="Hale W."/>
            <person name="Jakkamsetti A."/>
            <person name="Pham P."/>
            <person name="Ruth R."/>
            <person name="San Lucas F."/>
            <person name="Warren J."/>
            <person name="Zhang J."/>
            <person name="Zhao Z."/>
            <person name="Zhou C."/>
            <person name="Zhu D."/>
            <person name="Lee S."/>
            <person name="Bess C."/>
            <person name="Blankenburg K."/>
            <person name="Forbes L."/>
            <person name="Fu Q."/>
            <person name="Gubbala S."/>
            <person name="Hirani K."/>
            <person name="Jayaseelan J.C."/>
            <person name="Lara F."/>
            <person name="Munidasa M."/>
            <person name="Palculict T."/>
            <person name="Patil S."/>
            <person name="Pu L.-L."/>
            <person name="Saada N."/>
            <person name="Tang L."/>
            <person name="Weissenberger G."/>
            <person name="Zhu Y."/>
            <person name="Hemphill L."/>
            <person name="Shang Y."/>
            <person name="Youmans B."/>
            <person name="Ayvaz T."/>
            <person name="Ross M."/>
            <person name="Santibanez J."/>
            <person name="Aqrawi P."/>
            <person name="Gross S."/>
            <person name="Joshi V."/>
            <person name="Fowler G."/>
            <person name="Nazareth L."/>
            <person name="Reid J."/>
            <person name="Worley K."/>
            <person name="Petrosino J."/>
            <person name="Highlander S."/>
            <person name="Gibbs R."/>
        </authorList>
    </citation>
    <scope>NUCLEOTIDE SEQUENCE [LARGE SCALE GENOMIC DNA]</scope>
    <source>
        <strain evidence="9 10">DSM 2778</strain>
    </source>
</reference>
<feature type="transmembrane region" description="Helical" evidence="5">
    <location>
        <begin position="396"/>
        <end position="417"/>
    </location>
</feature>
<keyword evidence="4 5" id="KW-0472">Membrane</keyword>
<feature type="chain" id="PRO_5003326083" evidence="6">
    <location>
        <begin position="26"/>
        <end position="637"/>
    </location>
</feature>
<dbReference type="OrthoDB" id="1624409at2"/>
<dbReference type="Pfam" id="PF01551">
    <property type="entry name" value="Peptidase_M23"/>
    <property type="match status" value="1"/>
</dbReference>
<dbReference type="InterPro" id="IPR011055">
    <property type="entry name" value="Dup_hybrid_motif"/>
</dbReference>
<dbReference type="PANTHER" id="PTHR21666:SF289">
    <property type="entry name" value="L-ALA--D-GLU ENDOPEPTIDASE"/>
    <property type="match status" value="1"/>
</dbReference>
<evidence type="ECO:0000259" key="8">
    <source>
        <dbReference type="Pfam" id="PF01832"/>
    </source>
</evidence>
<evidence type="ECO:0000256" key="3">
    <source>
        <dbReference type="ARBA" id="ARBA00022989"/>
    </source>
</evidence>
<evidence type="ECO:0000256" key="1">
    <source>
        <dbReference type="ARBA" id="ARBA00022692"/>
    </source>
</evidence>
<dbReference type="Pfam" id="PF04610">
    <property type="entry name" value="TrbL"/>
    <property type="match status" value="1"/>
</dbReference>
<gene>
    <name evidence="9" type="ORF">HMPREF9081_1856</name>
</gene>
<dbReference type="Gene3D" id="1.10.530.10">
    <property type="match status" value="1"/>
</dbReference>
<feature type="transmembrane region" description="Helical" evidence="5">
    <location>
        <begin position="332"/>
        <end position="355"/>
    </location>
</feature>
<feature type="transmembrane region" description="Helical" evidence="5">
    <location>
        <begin position="252"/>
        <end position="270"/>
    </location>
</feature>
<dbReference type="InterPro" id="IPR002901">
    <property type="entry name" value="MGlyc_endo_b_GlcNAc-like_dom"/>
</dbReference>
<keyword evidence="2 6" id="KW-0732">Signal</keyword>
<evidence type="ECO:0000259" key="7">
    <source>
        <dbReference type="Pfam" id="PF01551"/>
    </source>
</evidence>
<feature type="domain" description="M23ase beta-sheet core" evidence="7">
    <location>
        <begin position="56"/>
        <end position="147"/>
    </location>
</feature>
<dbReference type="GO" id="GO:0004222">
    <property type="term" value="F:metalloendopeptidase activity"/>
    <property type="evidence" value="ECO:0007669"/>
    <property type="project" value="TreeGrafter"/>
</dbReference>
<evidence type="ECO:0000313" key="10">
    <source>
        <dbReference type="Proteomes" id="UP000004067"/>
    </source>
</evidence>
<dbReference type="RefSeq" id="WP_006306860.1">
    <property type="nucleotide sequence ID" value="NZ_GL892076.1"/>
</dbReference>
<dbReference type="EC" id="3.4.24.-" evidence="9"/>
<dbReference type="eggNOG" id="COG4942">
    <property type="taxonomic scope" value="Bacteria"/>
</dbReference>
<dbReference type="InterPro" id="IPR016047">
    <property type="entry name" value="M23ase_b-sheet_dom"/>
</dbReference>
<dbReference type="InterPro" id="IPR007688">
    <property type="entry name" value="Conjugal_tfr_TrbL/VirB6"/>
</dbReference>
<keyword evidence="3 5" id="KW-1133">Transmembrane helix</keyword>
<evidence type="ECO:0000256" key="2">
    <source>
        <dbReference type="ARBA" id="ARBA00022729"/>
    </source>
</evidence>
<dbReference type="STRING" id="888060.HMPREF9081_1856"/>
<dbReference type="Proteomes" id="UP000004067">
    <property type="component" value="Unassembled WGS sequence"/>
</dbReference>
<feature type="domain" description="Mannosyl-glycoprotein endo-beta-N-acetylglucosamidase-like" evidence="8">
    <location>
        <begin position="463"/>
        <end position="579"/>
    </location>
</feature>
<keyword evidence="9" id="KW-0378">Hydrolase</keyword>
<evidence type="ECO:0000256" key="6">
    <source>
        <dbReference type="SAM" id="SignalP"/>
    </source>
</evidence>
<dbReference type="AlphaFoldDB" id="F5RNM0"/>
<feature type="signal peptide" evidence="6">
    <location>
        <begin position="1"/>
        <end position="25"/>
    </location>
</feature>
<feature type="transmembrane region" description="Helical" evidence="5">
    <location>
        <begin position="213"/>
        <end position="231"/>
    </location>
</feature>
<dbReference type="PANTHER" id="PTHR21666">
    <property type="entry name" value="PEPTIDASE-RELATED"/>
    <property type="match status" value="1"/>
</dbReference>
<dbReference type="EMBL" id="AFHQ01000043">
    <property type="protein sequence ID" value="EGK58631.1"/>
    <property type="molecule type" value="Genomic_DNA"/>
</dbReference>
<dbReference type="InterPro" id="IPR050570">
    <property type="entry name" value="Cell_wall_metabolism_enzyme"/>
</dbReference>
<sequence length="637" mass="67855">MRHVLTVFAALFALLISFVPAQSAAAMLMVSPVGQPMVVTSPQGYRIHPISGVKSYHAGVDLGVDYGDPIYAAASGTVSYSGWMQGYGNTIMIDHGGALYTLYGHNQELLVGVGEYVTQGMLIAKAGSTGNSTGPHCHFEVLPNGVYGEPTDPGLYVPGLLELEKAEGGGLGLGGVDFHGHTKDWAVTEDFAKPISDLVNKVVELITTGLEALQNYVTKIFFVLVAIDLVLGAMNKAMTPTSEDREGLFKWLVRRGLFYGFCLALLYNWGDFVGNLSLHGFPALGGLAGGNPEAAEAAVSDPTKIVQKGMNIIAPIFNGAIRSGGISDVLSLLIGGAGAGAVLLMLILGCILFLLFCLIGYYIALAYVEFYMMVLFSFTVFPLAGLKHVRHLASNGINSVFAASINLMFFCLFAAMLQSTMEHIVVGELMSQTVQAQSAGGAPGASGVSISGRPKAELAYRIAQIMQERYGKSLPPEWIWAQLALESGHFSSALAVEDYNYGGIKAGDGAKIAGISPEGDNYRHFDSDEEYAQYAASNYNAYAEDGIYNAKTVQEFAAALKHGGYFGSSLEFYTATLMGILGGSGGVVKQAVANNILLLQLILVVLMYMYFADRISKLVNTQFGGAGFKLSDRQGMF</sequence>
<feature type="transmembrane region" description="Helical" evidence="5">
    <location>
        <begin position="570"/>
        <end position="588"/>
    </location>
</feature>
<protein>
    <submittedName>
        <fullName evidence="9">M23B family peptidase</fullName>
        <ecNumber evidence="9">3.4.24.-</ecNumber>
    </submittedName>
</protein>
<proteinExistence type="predicted"/>
<keyword evidence="1 5" id="KW-0812">Transmembrane</keyword>
<dbReference type="eggNOG" id="COG3846">
    <property type="taxonomic scope" value="Bacteria"/>
</dbReference>
<evidence type="ECO:0000313" key="9">
    <source>
        <dbReference type="EMBL" id="EGK58631.1"/>
    </source>
</evidence>
<dbReference type="SUPFAM" id="SSF51261">
    <property type="entry name" value="Duplicated hybrid motif"/>
    <property type="match status" value="1"/>
</dbReference>
<dbReference type="CDD" id="cd12797">
    <property type="entry name" value="M23_peptidase"/>
    <property type="match status" value="1"/>
</dbReference>
<name>F5RNM0_9FIRM</name>
<accession>F5RNM0</accession>
<organism evidence="9 10">
    <name type="scientific">Centipeda periodontii DSM 2778</name>
    <dbReference type="NCBI Taxonomy" id="888060"/>
    <lineage>
        <taxon>Bacteria</taxon>
        <taxon>Bacillati</taxon>
        <taxon>Bacillota</taxon>
        <taxon>Negativicutes</taxon>
        <taxon>Selenomonadales</taxon>
        <taxon>Selenomonadaceae</taxon>
        <taxon>Centipeda</taxon>
    </lineage>
</organism>
<dbReference type="HOGENOM" id="CLU_421441_0_0_9"/>
<comment type="caution">
    <text evidence="9">The sequence shown here is derived from an EMBL/GenBank/DDBJ whole genome shotgun (WGS) entry which is preliminary data.</text>
</comment>
<evidence type="ECO:0000256" key="5">
    <source>
        <dbReference type="SAM" id="Phobius"/>
    </source>
</evidence>
<feature type="transmembrane region" description="Helical" evidence="5">
    <location>
        <begin position="594"/>
        <end position="611"/>
    </location>
</feature>
<dbReference type="Pfam" id="PF01832">
    <property type="entry name" value="Glucosaminidase"/>
    <property type="match status" value="1"/>
</dbReference>
<dbReference type="GO" id="GO:0004040">
    <property type="term" value="F:amidase activity"/>
    <property type="evidence" value="ECO:0007669"/>
    <property type="project" value="InterPro"/>
</dbReference>
<evidence type="ECO:0000256" key="4">
    <source>
        <dbReference type="ARBA" id="ARBA00023136"/>
    </source>
</evidence>
<keyword evidence="10" id="KW-1185">Reference proteome</keyword>
<dbReference type="Gene3D" id="2.70.70.10">
    <property type="entry name" value="Glucose Permease (Domain IIA)"/>
    <property type="match status" value="1"/>
</dbReference>
<dbReference type="GO" id="GO:0030255">
    <property type="term" value="P:protein secretion by the type IV secretion system"/>
    <property type="evidence" value="ECO:0007669"/>
    <property type="project" value="InterPro"/>
</dbReference>